<dbReference type="SUPFAM" id="SSF81383">
    <property type="entry name" value="F-box domain"/>
    <property type="match status" value="1"/>
</dbReference>
<evidence type="ECO:0008006" key="3">
    <source>
        <dbReference type="Google" id="ProtNLM"/>
    </source>
</evidence>
<gene>
    <name evidence="1" type="ORF">C8F04DRAFT_385103</name>
</gene>
<protein>
    <recommendedName>
        <fullName evidence="3">F-box domain-containing protein</fullName>
    </recommendedName>
</protein>
<proteinExistence type="predicted"/>
<keyword evidence="2" id="KW-1185">Reference proteome</keyword>
<evidence type="ECO:0000313" key="2">
    <source>
        <dbReference type="Proteomes" id="UP001218188"/>
    </source>
</evidence>
<evidence type="ECO:0000313" key="1">
    <source>
        <dbReference type="EMBL" id="KAJ7037907.1"/>
    </source>
</evidence>
<sequence>MTSSPFSYSPTLTLPTEIVVEIFLHFLPAYPLCPPLGGLGSPTLLAQICRDWREIALATPRLWRTISVDSNWIIFPREVARAHIWLQRSHPLPLSLRFGPPTAFPSPFFAAITPYRQRWAYLDLHLVDRTQLAALRDGPTPLLRCIDLYFHTRTTAGDPMVLLNDAPLLHTVLLNFNAAMLVLPWAQLTSLTLKRVDAPGRLSILQSASNLQRLELFLQLEQGTFPNAQGQDILIPRLESLKLHVRTLHLPLEPTFILPALRHLAIVESRTNFERIPALATFIATAGCTQLDELSITVNKFQFPLISEDAYRKAFPGVRVSFAKREL</sequence>
<reference evidence="1" key="1">
    <citation type="submission" date="2023-03" db="EMBL/GenBank/DDBJ databases">
        <title>Massive genome expansion in bonnet fungi (Mycena s.s.) driven by repeated elements and novel gene families across ecological guilds.</title>
        <authorList>
            <consortium name="Lawrence Berkeley National Laboratory"/>
            <person name="Harder C.B."/>
            <person name="Miyauchi S."/>
            <person name="Viragh M."/>
            <person name="Kuo A."/>
            <person name="Thoen E."/>
            <person name="Andreopoulos B."/>
            <person name="Lu D."/>
            <person name="Skrede I."/>
            <person name="Drula E."/>
            <person name="Henrissat B."/>
            <person name="Morin E."/>
            <person name="Kohler A."/>
            <person name="Barry K."/>
            <person name="LaButti K."/>
            <person name="Morin E."/>
            <person name="Salamov A."/>
            <person name="Lipzen A."/>
            <person name="Mereny Z."/>
            <person name="Hegedus B."/>
            <person name="Baldrian P."/>
            <person name="Stursova M."/>
            <person name="Weitz H."/>
            <person name="Taylor A."/>
            <person name="Grigoriev I.V."/>
            <person name="Nagy L.G."/>
            <person name="Martin F."/>
            <person name="Kauserud H."/>
        </authorList>
    </citation>
    <scope>NUCLEOTIDE SEQUENCE</scope>
    <source>
        <strain evidence="1">CBHHK200</strain>
    </source>
</reference>
<dbReference type="EMBL" id="JARJCM010000034">
    <property type="protein sequence ID" value="KAJ7037907.1"/>
    <property type="molecule type" value="Genomic_DNA"/>
</dbReference>
<dbReference type="AlphaFoldDB" id="A0AAD6T2C2"/>
<dbReference type="Proteomes" id="UP001218188">
    <property type="component" value="Unassembled WGS sequence"/>
</dbReference>
<name>A0AAD6T2C2_9AGAR</name>
<comment type="caution">
    <text evidence="1">The sequence shown here is derived from an EMBL/GenBank/DDBJ whole genome shotgun (WGS) entry which is preliminary data.</text>
</comment>
<organism evidence="1 2">
    <name type="scientific">Mycena alexandri</name>
    <dbReference type="NCBI Taxonomy" id="1745969"/>
    <lineage>
        <taxon>Eukaryota</taxon>
        <taxon>Fungi</taxon>
        <taxon>Dikarya</taxon>
        <taxon>Basidiomycota</taxon>
        <taxon>Agaricomycotina</taxon>
        <taxon>Agaricomycetes</taxon>
        <taxon>Agaricomycetidae</taxon>
        <taxon>Agaricales</taxon>
        <taxon>Marasmiineae</taxon>
        <taxon>Mycenaceae</taxon>
        <taxon>Mycena</taxon>
    </lineage>
</organism>
<accession>A0AAD6T2C2</accession>
<dbReference type="Gene3D" id="1.20.1280.50">
    <property type="match status" value="1"/>
</dbReference>
<dbReference type="InterPro" id="IPR036047">
    <property type="entry name" value="F-box-like_dom_sf"/>
</dbReference>